<gene>
    <name evidence="2" type="ORF">J2N86_08225</name>
</gene>
<dbReference type="Pfam" id="PF03070">
    <property type="entry name" value="TENA_THI-4"/>
    <property type="match status" value="1"/>
</dbReference>
<dbReference type="InterPro" id="IPR016084">
    <property type="entry name" value="Haem_Oase-like_multi-hlx"/>
</dbReference>
<dbReference type="Proteomes" id="UP001057474">
    <property type="component" value="Chromosome"/>
</dbReference>
<name>A0ABY4Y5S4_9GAMM</name>
<dbReference type="CDD" id="cd19365">
    <property type="entry name" value="TenA_C-like"/>
    <property type="match status" value="1"/>
</dbReference>
<dbReference type="PANTHER" id="PTHR43198:SF2">
    <property type="entry name" value="SI:CH1073-67J19.1-RELATED"/>
    <property type="match status" value="1"/>
</dbReference>
<evidence type="ECO:0000313" key="2">
    <source>
        <dbReference type="EMBL" id="USQ12698.1"/>
    </source>
</evidence>
<dbReference type="PANTHER" id="PTHR43198">
    <property type="entry name" value="BIFUNCTIONAL TH2 PROTEIN"/>
    <property type="match status" value="1"/>
</dbReference>
<organism evidence="2 3">
    <name type="scientific">Legionella lytica</name>
    <dbReference type="NCBI Taxonomy" id="96232"/>
    <lineage>
        <taxon>Bacteria</taxon>
        <taxon>Pseudomonadati</taxon>
        <taxon>Pseudomonadota</taxon>
        <taxon>Gammaproteobacteria</taxon>
        <taxon>Legionellales</taxon>
        <taxon>Legionellaceae</taxon>
        <taxon>Legionella</taxon>
    </lineage>
</organism>
<proteinExistence type="predicted"/>
<reference evidence="2" key="1">
    <citation type="submission" date="2021-03" db="EMBL/GenBank/DDBJ databases">
        <title>Legionella lytica PCM 2298.</title>
        <authorList>
            <person name="Koper P."/>
        </authorList>
    </citation>
    <scope>NUCLEOTIDE SEQUENCE</scope>
    <source>
        <strain evidence="2">PCM 2298</strain>
    </source>
</reference>
<accession>A0ABY4Y5S4</accession>
<keyword evidence="3" id="KW-1185">Reference proteome</keyword>
<dbReference type="InterPro" id="IPR004305">
    <property type="entry name" value="Thiaminase-2/PQQC"/>
</dbReference>
<dbReference type="InterPro" id="IPR050967">
    <property type="entry name" value="Thiamine_Salvage_TenA"/>
</dbReference>
<dbReference type="EMBL" id="CP071527">
    <property type="protein sequence ID" value="USQ12698.1"/>
    <property type="molecule type" value="Genomic_DNA"/>
</dbReference>
<dbReference type="SUPFAM" id="SSF48613">
    <property type="entry name" value="Heme oxygenase-like"/>
    <property type="match status" value="1"/>
</dbReference>
<sequence length="238" mass="27565">MYSKSLSFFPAPITANFVSVLLKTPPIARNLEKIYKHPFNQQLFDGTLKPDAFGYFLHDDYIYLHHYALILKNISIRATKVNPKLSQQLDYLHSDIISGEQRMQERYKKYFTHTETSRPGIAISSYIEFLQEQSLDTEELPVSLCSIFPCFWIYYQLGTKKLAPKQLIVNPYNDWIKTYSSSSFVEATLTLADTIDTLALESTPNTQKKMKAAFAQAVEYELHFFDESHEQILYPCSL</sequence>
<dbReference type="Gene3D" id="1.20.910.10">
    <property type="entry name" value="Heme oxygenase-like"/>
    <property type="match status" value="1"/>
</dbReference>
<protein>
    <submittedName>
        <fullName evidence="2">TenA family protein</fullName>
    </submittedName>
</protein>
<dbReference type="RefSeq" id="WP_252578907.1">
    <property type="nucleotide sequence ID" value="NZ_CP071527.1"/>
</dbReference>
<evidence type="ECO:0000259" key="1">
    <source>
        <dbReference type="Pfam" id="PF03070"/>
    </source>
</evidence>
<evidence type="ECO:0000313" key="3">
    <source>
        <dbReference type="Proteomes" id="UP001057474"/>
    </source>
</evidence>
<feature type="domain" description="Thiaminase-2/PQQC" evidence="1">
    <location>
        <begin position="33"/>
        <end position="228"/>
    </location>
</feature>